<sequence>MFLSLLCLFQVLFLSRLVQFFLTWKPNMTTVKPDTVNQAHPLLAHFACANHGIKKTNGSGGCPNEAKVACGGYGLVVVRFSNPVMEAEPTPCLCNGGCMKPPTLIYGANKYLWGTIPAIDVIKPQVNEGVDFQQDIDFLFAASGDLSNAIVSIGQLPDEYKHTVTAVLNDKEFDVVTRNAIMLLIAQSRSAWSLISTFFHKKDIWPMLPDADPLASWPLSAVLDSHQSPAKEDAYRALCTRILDRAEEFHRQLAARKLSFELFCTDACLLGNFIDDRKFDRIEAMLLRDHHCSFVEMAMGRMLKRPTTNDKAVSLPLFPDAVPEVNKLMARDFGVNEANTLAQNVVACMNPLVKPDKERAQVCTERQADGAIFNKGPLGLKTWKIPPLPSQGEESSNPAPALKRFDRVAVTTRVGIKQTNTIVDKWPMRFYFDGVNARAKRDFARPISSRNSGVERYVEWKIMKKPVIEEPCEGISAI</sequence>
<feature type="chain" id="PRO_5004211526" description="DUF4470 domain-containing protein" evidence="1">
    <location>
        <begin position="21"/>
        <end position="478"/>
    </location>
</feature>
<evidence type="ECO:0000256" key="1">
    <source>
        <dbReference type="SAM" id="SignalP"/>
    </source>
</evidence>
<feature type="domain" description="DUF4470" evidence="2">
    <location>
        <begin position="112"/>
        <end position="189"/>
    </location>
</feature>
<dbReference type="Pfam" id="PF14737">
    <property type="entry name" value="DUF4470"/>
    <property type="match status" value="1"/>
</dbReference>
<proteinExistence type="predicted"/>
<reference evidence="3" key="1">
    <citation type="submission" date="2005-01" db="EMBL/GenBank/DDBJ databases">
        <title>The sequence of Magnaporthe grisea chromosome 7.</title>
        <authorList>
            <person name="Thon M.R."/>
            <person name="Pan H."/>
            <person name="Diener A."/>
            <person name="Papalas J."/>
            <person name="Taro A."/>
            <person name="Mitchell T."/>
            <person name="Dean R.A."/>
        </authorList>
    </citation>
    <scope>NUCLEOTIDE SEQUENCE</scope>
    <source>
        <strain evidence="3">70-15</strain>
    </source>
</reference>
<dbReference type="EMBL" id="CM000230">
    <property type="protein sequence ID" value="EAQ71393.1"/>
    <property type="molecule type" value="Genomic_DNA"/>
</dbReference>
<dbReference type="AlphaFoldDB" id="Q2KF86"/>
<keyword evidence="1" id="KW-0732">Signal</keyword>
<name>Q2KF86_PYRO7</name>
<organism evidence="3">
    <name type="scientific">Pyricularia oryzae (strain 70-15 / ATCC MYA-4617 / FGSC 8958)</name>
    <name type="common">Rice blast fungus</name>
    <name type="synonym">Magnaporthe oryzae</name>
    <dbReference type="NCBI Taxonomy" id="242507"/>
    <lineage>
        <taxon>Eukaryota</taxon>
        <taxon>Fungi</taxon>
        <taxon>Dikarya</taxon>
        <taxon>Ascomycota</taxon>
        <taxon>Pezizomycotina</taxon>
        <taxon>Sordariomycetes</taxon>
        <taxon>Sordariomycetidae</taxon>
        <taxon>Magnaporthales</taxon>
        <taxon>Pyriculariaceae</taxon>
        <taxon>Pyricularia</taxon>
    </lineage>
</organism>
<evidence type="ECO:0000259" key="2">
    <source>
        <dbReference type="Pfam" id="PF14737"/>
    </source>
</evidence>
<dbReference type="InterPro" id="IPR027974">
    <property type="entry name" value="DUF4470"/>
</dbReference>
<feature type="signal peptide" evidence="1">
    <location>
        <begin position="1"/>
        <end position="20"/>
    </location>
</feature>
<evidence type="ECO:0000313" key="3">
    <source>
        <dbReference type="EMBL" id="EAQ71393.1"/>
    </source>
</evidence>
<accession>Q2KF86</accession>
<protein>
    <recommendedName>
        <fullName evidence="2">DUF4470 domain-containing protein</fullName>
    </recommendedName>
</protein>
<gene>
    <name evidence="3" type="ORF">MGCH7_ch7g800</name>
</gene>